<keyword evidence="2" id="KW-1185">Reference proteome</keyword>
<name>A0ABR6FGQ8_9BURK</name>
<dbReference type="Gene3D" id="3.40.190.10">
    <property type="entry name" value="Periplasmic binding protein-like II"/>
    <property type="match status" value="1"/>
</dbReference>
<dbReference type="RefSeq" id="WP_207786518.1">
    <property type="nucleotide sequence ID" value="NZ_JACHVZ010000003.1"/>
</dbReference>
<organism evidence="1 2">
    <name type="scientific">Paraburkholderia silvatlantica</name>
    <dbReference type="NCBI Taxonomy" id="321895"/>
    <lineage>
        <taxon>Bacteria</taxon>
        <taxon>Pseudomonadati</taxon>
        <taxon>Pseudomonadota</taxon>
        <taxon>Betaproteobacteria</taxon>
        <taxon>Burkholderiales</taxon>
        <taxon>Burkholderiaceae</taxon>
        <taxon>Paraburkholderia</taxon>
    </lineage>
</organism>
<dbReference type="SUPFAM" id="SSF53850">
    <property type="entry name" value="Periplasmic binding protein-like II"/>
    <property type="match status" value="1"/>
</dbReference>
<dbReference type="EMBL" id="JACHVZ010000003">
    <property type="protein sequence ID" value="MBB2926598.1"/>
    <property type="molecule type" value="Genomic_DNA"/>
</dbReference>
<comment type="caution">
    <text evidence="1">The sequence shown here is derived from an EMBL/GenBank/DDBJ whole genome shotgun (WGS) entry which is preliminary data.</text>
</comment>
<evidence type="ECO:0000313" key="2">
    <source>
        <dbReference type="Proteomes" id="UP000533533"/>
    </source>
</evidence>
<reference evidence="1 2" key="1">
    <citation type="submission" date="2020-08" db="EMBL/GenBank/DDBJ databases">
        <title>Genomic Encyclopedia of Type Strains, Phase IV (KMG-V): Genome sequencing to study the core and pangenomes of soil and plant-associated prokaryotes.</title>
        <authorList>
            <person name="Whitman W."/>
        </authorList>
    </citation>
    <scope>NUCLEOTIDE SEQUENCE [LARGE SCALE GENOMIC DNA]</scope>
    <source>
        <strain evidence="1 2">SRMrh-85</strain>
    </source>
</reference>
<keyword evidence="1" id="KW-0456">Lyase</keyword>
<gene>
    <name evidence="1" type="ORF">FHX59_001007</name>
</gene>
<dbReference type="GO" id="GO:0018796">
    <property type="term" value="F:4,5-dihydroxyphthalate decarboxylase activity"/>
    <property type="evidence" value="ECO:0007669"/>
    <property type="project" value="UniProtKB-EC"/>
</dbReference>
<sequence>MTTLDIGCSRYEHVAGLFDGSISIEGADVRMHSADMPSDIFEKMIRDRAYDVAELGLTYHLRLLDTGNSPFVALPIFLARVFRHSAIYINTQSGIRRPEDLAGKTIGEFGMYGHDGGVWPKGILSDEFGLTPDQCRWVIGATDWYMPPFDFIAQPHPANVEVQPVPEGDTLSDMLERGEIQALMSARAPRCFVDGSPRVARLFPDHEAVERDYFARTGIFPIMHTLVVRRDLLEAEPDFARAIFEAFTRAKDAALDRLRVGMVEMNFKTTVPWLTPLLDRNRTGLGDDWWPYGVAANRTALDTFCRYFHEQGLSSRHIAVEELFAADLLDT</sequence>
<proteinExistence type="predicted"/>
<dbReference type="EC" id="4.1.1.55" evidence="1"/>
<protein>
    <submittedName>
        <fullName evidence="1">4,5-dihydroxyphthalate decarboxylase</fullName>
        <ecNumber evidence="1">4.1.1.55</ecNumber>
    </submittedName>
</protein>
<accession>A0ABR6FGQ8</accession>
<evidence type="ECO:0000313" key="1">
    <source>
        <dbReference type="EMBL" id="MBB2926598.1"/>
    </source>
</evidence>
<dbReference type="Proteomes" id="UP000533533">
    <property type="component" value="Unassembled WGS sequence"/>
</dbReference>